<dbReference type="Proteomes" id="UP000315369">
    <property type="component" value="Unassembled WGS sequence"/>
</dbReference>
<reference evidence="2 3" key="1">
    <citation type="submission" date="2019-06" db="EMBL/GenBank/DDBJ databases">
        <authorList>
            <person name="Livingstone P."/>
            <person name="Whitworth D."/>
        </authorList>
    </citation>
    <scope>NUCLEOTIDE SEQUENCE [LARGE SCALE GENOMIC DNA]</scope>
    <source>
        <strain evidence="2 3">AM401</strain>
    </source>
</reference>
<evidence type="ECO:0000259" key="1">
    <source>
        <dbReference type="PROSITE" id="PS50835"/>
    </source>
</evidence>
<gene>
    <name evidence="2" type="ORF">FJV41_13450</name>
</gene>
<dbReference type="OrthoDB" id="5496070at2"/>
<comment type="caution">
    <text evidence="2">The sequence shown here is derived from an EMBL/GenBank/DDBJ whole genome shotgun (WGS) entry which is preliminary data.</text>
</comment>
<evidence type="ECO:0000313" key="3">
    <source>
        <dbReference type="Proteomes" id="UP000315369"/>
    </source>
</evidence>
<dbReference type="EMBL" id="VIFM01000043">
    <property type="protein sequence ID" value="TQF15434.1"/>
    <property type="molecule type" value="Genomic_DNA"/>
</dbReference>
<protein>
    <recommendedName>
        <fullName evidence="1">Ig-like domain-containing protein</fullName>
    </recommendedName>
</protein>
<feature type="domain" description="Ig-like" evidence="1">
    <location>
        <begin position="1"/>
        <end position="76"/>
    </location>
</feature>
<dbReference type="AlphaFoldDB" id="A0A540X413"/>
<accession>A0A540X413</accession>
<organism evidence="2 3">
    <name type="scientific">Myxococcus llanfairpwllgwyngyllgogerychwyrndrobwllllantysiliogogogochensis</name>
    <dbReference type="NCBI Taxonomy" id="2590453"/>
    <lineage>
        <taxon>Bacteria</taxon>
        <taxon>Pseudomonadati</taxon>
        <taxon>Myxococcota</taxon>
        <taxon>Myxococcia</taxon>
        <taxon>Myxococcales</taxon>
        <taxon>Cystobacterineae</taxon>
        <taxon>Myxococcaceae</taxon>
        <taxon>Myxococcus</taxon>
    </lineage>
</organism>
<dbReference type="PROSITE" id="PS50835">
    <property type="entry name" value="IG_LIKE"/>
    <property type="match status" value="1"/>
</dbReference>
<keyword evidence="3" id="KW-1185">Reference proteome</keyword>
<dbReference type="RefSeq" id="WP_141642865.1">
    <property type="nucleotide sequence ID" value="NZ_VIFM01000043.1"/>
</dbReference>
<evidence type="ECO:0000313" key="2">
    <source>
        <dbReference type="EMBL" id="TQF15434.1"/>
    </source>
</evidence>
<dbReference type="PROSITE" id="PS51257">
    <property type="entry name" value="PROKAR_LIPOPROTEIN"/>
    <property type="match status" value="1"/>
</dbReference>
<proteinExistence type="predicted"/>
<dbReference type="InterPro" id="IPR007110">
    <property type="entry name" value="Ig-like_dom"/>
</dbReference>
<name>A0A540X413_9BACT</name>
<sequence length="435" mass="46699">MNSRLLVALLCLAAVSTGCIIHGEDDYDEPIYPGDATFRWTFGGLRCDEDRDIKGVNITIPGERLANDGQYACQANGFDGIVLHDFAPGIYSFNVEAISYTNEVLYEASGTFRVDGDVTVSIDLAPLGAPPSFAYVNWLFPANSSSGNPNCNQAGVAFVDARVDGGQWARFDCTAGHGGNSVKTPYLDPGEHDLELVALDSQQRTLYAHSGRFSTRYGEPTSYTATLRTTSSGAAIRWEFVEGSSRLGCGQAGVTHVEARIDGGAWVRFSCLEGSSGASVTTPTLNPGNHDLQLVAVDGQNRPWYYYSAQFSIQSGETKQVLAPMWVIGGASIKWELRAGGSALSCSQAGITEVAINFRDVFTGELVYGIVGDRHGCNDAPVVYEFLRPGRYEVEMYAKAGNGTEYFSVNDSVFINVDGHVFPGASSAALVSLFP</sequence>